<accession>A0AA96LIE4</accession>
<name>A0AA96LIE4_9BACL</name>
<dbReference type="RefSeq" id="WP_315605839.1">
    <property type="nucleotide sequence ID" value="NZ_CP130318.1"/>
</dbReference>
<dbReference type="Proteomes" id="UP001305702">
    <property type="component" value="Chromosome"/>
</dbReference>
<evidence type="ECO:0000313" key="1">
    <source>
        <dbReference type="EMBL" id="WNQ12062.1"/>
    </source>
</evidence>
<dbReference type="EMBL" id="CP130318">
    <property type="protein sequence ID" value="WNQ12062.1"/>
    <property type="molecule type" value="Genomic_DNA"/>
</dbReference>
<keyword evidence="2" id="KW-1185">Reference proteome</keyword>
<organism evidence="1 2">
    <name type="scientific">Paenibacillus aurantius</name>
    <dbReference type="NCBI Taxonomy" id="2918900"/>
    <lineage>
        <taxon>Bacteria</taxon>
        <taxon>Bacillati</taxon>
        <taxon>Bacillota</taxon>
        <taxon>Bacilli</taxon>
        <taxon>Bacillales</taxon>
        <taxon>Paenibacillaceae</taxon>
        <taxon>Paenibacillus</taxon>
    </lineage>
</organism>
<evidence type="ECO:0000313" key="2">
    <source>
        <dbReference type="Proteomes" id="UP001305702"/>
    </source>
</evidence>
<proteinExistence type="predicted"/>
<dbReference type="KEGG" id="paun:MJA45_03090"/>
<dbReference type="AlphaFoldDB" id="A0AA96LIE4"/>
<reference evidence="1 2" key="1">
    <citation type="submission" date="2022-02" db="EMBL/GenBank/DDBJ databases">
        <title>Paenibacillus sp. MBLB1776 Whole Genome Shotgun Sequencing.</title>
        <authorList>
            <person name="Hwang C.Y."/>
            <person name="Cho E.-S."/>
            <person name="Seo M.-J."/>
        </authorList>
    </citation>
    <scope>NUCLEOTIDE SEQUENCE [LARGE SCALE GENOMIC DNA]</scope>
    <source>
        <strain evidence="1 2">MBLB1776</strain>
    </source>
</reference>
<sequence length="361" mass="42316">MKVLNPKTKANKKGIDEYWLRLFERLDRLCKLQLIVCPDSEYHDNESQVTAFYSELKRMYELLSHGKTFYDKETIKNFQLFEHFTNWLVGKNSVGLELDIDSIVRRGNINSWTGRFIVSVNREINLEAIEALLDLRNQSYSEIEGIFRVWSESKNTDFNHWYKNEVESFGKGTLNMYFRHQQKLYELWNNPEFEDFEALLSSSSVRHVNMMLKVLGKHGVEDDLMKLLKIEEYFKTANFDNLPFLHLSASLFASIARKAAAGRKKPPNRGTMNDIEMISTFLPYCDAMFIDNECASYLNEKPLVDNIGFSTKIFSQARREEFMQFLDGIEQSASQEHIELVTKVYGESWKKPYVTLYKPTK</sequence>
<gene>
    <name evidence="1" type="ORF">MJA45_03090</name>
</gene>
<protein>
    <submittedName>
        <fullName evidence="1">Uncharacterized protein</fullName>
    </submittedName>
</protein>